<dbReference type="InterPro" id="IPR036291">
    <property type="entry name" value="NAD(P)-bd_dom_sf"/>
</dbReference>
<dbReference type="Proteomes" id="UP000193900">
    <property type="component" value="Unassembled WGS sequence"/>
</dbReference>
<dbReference type="SUPFAM" id="SSF51735">
    <property type="entry name" value="NAD(P)-binding Rossmann-fold domains"/>
    <property type="match status" value="1"/>
</dbReference>
<proteinExistence type="predicted"/>
<accession>A0A1Y5T5R6</accession>
<dbReference type="PANTHER" id="PTHR45458">
    <property type="entry name" value="SHORT-CHAIN DEHYDROGENASE/REDUCTASE SDR"/>
    <property type="match status" value="1"/>
</dbReference>
<dbReference type="Gene3D" id="3.40.50.720">
    <property type="entry name" value="NAD(P)-binding Rossmann-like Domain"/>
    <property type="match status" value="1"/>
</dbReference>
<reference evidence="1 2" key="1">
    <citation type="submission" date="2017-03" db="EMBL/GenBank/DDBJ databases">
        <authorList>
            <person name="Afonso C.L."/>
            <person name="Miller P.J."/>
            <person name="Scott M.A."/>
            <person name="Spackman E."/>
            <person name="Goraichik I."/>
            <person name="Dimitrov K.M."/>
            <person name="Suarez D.L."/>
            <person name="Swayne D.E."/>
        </authorList>
    </citation>
    <scope>NUCLEOTIDE SEQUENCE [LARGE SCALE GENOMIC DNA]</scope>
    <source>
        <strain evidence="1 2">CECT 7023</strain>
    </source>
</reference>
<dbReference type="AlphaFoldDB" id="A0A1Y5T5R6"/>
<dbReference type="InterPro" id="IPR052184">
    <property type="entry name" value="SDR_enzymes"/>
</dbReference>
<evidence type="ECO:0000313" key="1">
    <source>
        <dbReference type="EMBL" id="SLN56575.1"/>
    </source>
</evidence>
<dbReference type="RefSeq" id="WP_085879401.1">
    <property type="nucleotide sequence ID" value="NZ_FWFZ01000012.1"/>
</dbReference>
<sequence length="202" mass="21938">MPTILITDAHRDPGLALATHYANDDWEVIAVNRAPLPPAAFVALGANVRELRFDPLSEASVRDVALRLRGRPIDVAILTGETAGEPGRPAEAVDPDHWRDLMLVNAWAPFRLIALLEDNLKAGAQKVVAMLSDPEAYLADYGTPRDYAYRASKASLHQLWRTLDMEFRAWGGVCPLLAPADAAEIAARVAAATPDEAARARL</sequence>
<organism evidence="1 2">
    <name type="scientific">Roseisalinus antarcticus</name>
    <dbReference type="NCBI Taxonomy" id="254357"/>
    <lineage>
        <taxon>Bacteria</taxon>
        <taxon>Pseudomonadati</taxon>
        <taxon>Pseudomonadota</taxon>
        <taxon>Alphaproteobacteria</taxon>
        <taxon>Rhodobacterales</taxon>
        <taxon>Roseobacteraceae</taxon>
        <taxon>Roseisalinus</taxon>
    </lineage>
</organism>
<keyword evidence="2" id="KW-1185">Reference proteome</keyword>
<dbReference type="PANTHER" id="PTHR45458:SF1">
    <property type="entry name" value="SHORT CHAIN DEHYDROGENASE"/>
    <property type="match status" value="1"/>
</dbReference>
<gene>
    <name evidence="1" type="ORF">ROA7023_02561</name>
</gene>
<dbReference type="EMBL" id="FWFZ01000012">
    <property type="protein sequence ID" value="SLN56575.1"/>
    <property type="molecule type" value="Genomic_DNA"/>
</dbReference>
<dbReference type="Pfam" id="PF00106">
    <property type="entry name" value="adh_short"/>
    <property type="match status" value="1"/>
</dbReference>
<name>A0A1Y5T5R6_9RHOB</name>
<dbReference type="OrthoDB" id="7593130at2"/>
<evidence type="ECO:0000313" key="2">
    <source>
        <dbReference type="Proteomes" id="UP000193900"/>
    </source>
</evidence>
<dbReference type="InterPro" id="IPR002347">
    <property type="entry name" value="SDR_fam"/>
</dbReference>
<dbReference type="GO" id="GO:0016616">
    <property type="term" value="F:oxidoreductase activity, acting on the CH-OH group of donors, NAD or NADP as acceptor"/>
    <property type="evidence" value="ECO:0007669"/>
    <property type="project" value="TreeGrafter"/>
</dbReference>
<protein>
    <submittedName>
        <fullName evidence="1">Short chain dehydrogenase</fullName>
    </submittedName>
</protein>